<evidence type="ECO:0000256" key="1">
    <source>
        <dbReference type="SAM" id="MobiDB-lite"/>
    </source>
</evidence>
<dbReference type="PANTHER" id="PTHR33361:SF2">
    <property type="entry name" value="DUF885 DOMAIN-CONTAINING PROTEIN"/>
    <property type="match status" value="1"/>
</dbReference>
<comment type="caution">
    <text evidence="2">The sequence shown here is derived from an EMBL/GenBank/DDBJ whole genome shotgun (WGS) entry which is preliminary data.</text>
</comment>
<reference evidence="2 3" key="1">
    <citation type="submission" date="2017-07" db="EMBL/GenBank/DDBJ databases">
        <title>Amycolatopsis antarcticus sp. nov., isolated from the surface of an Antarcticus brown macroalga.</title>
        <authorList>
            <person name="Wang J."/>
            <person name="Leiva S."/>
            <person name="Huang J."/>
            <person name="Huang Y."/>
        </authorList>
    </citation>
    <scope>NUCLEOTIDE SEQUENCE [LARGE SCALE GENOMIC DNA]</scope>
    <source>
        <strain evidence="2 3">AU-G6</strain>
    </source>
</reference>
<dbReference type="Proteomes" id="UP000242444">
    <property type="component" value="Unassembled WGS sequence"/>
</dbReference>
<dbReference type="Pfam" id="PF05960">
    <property type="entry name" value="DUF885"/>
    <property type="match status" value="1"/>
</dbReference>
<dbReference type="OrthoDB" id="9760040at2"/>
<proteinExistence type="predicted"/>
<sequence>MSPSTPATGQDRSRSEKPGPEAAGSPISALADELVGLMFAADPIWPALLGTDRAAEGLADLGAEAGRRQRAALTGLADRARAVDPETLDPPERVTRRVILAQARAHVEGIDSRLTDFAVTDLFVSPAVALLMMLPMITVTEPDEADAHLGRLAAIPVHLEQALERHRAGIADGLLPVAHLVRAAIAHLDRYLADPDADPLLRQEAPDEEFESERRGLLATRVRPAFAAYRDALETEVLPHGRPAERPGIGWLPGGAEIYASLARVHTTTDRTPAELHRTGLDIIERLGTEYAEIGRRVFGTGEQAEVFRRMRTDPELRWRDAEELLGAARAAIGRAQDAAPVWFGAVPPQPCVVEAVPAAEAPGGPPAYYMPPSADGAQPGVYFANTHEVTERFRHAAEAVAFHEAVPGHHFQLSLALELAELPLLRRISEFTAYSEGWGLYAERLADEMGLYSGDVARLGMLALDSMRAGRLVVDTGLHAHGWSRQQAVDFLLAHTPMPPVEIESEVDRYIAWPGQALAYMVGRLEIERIRARAAAALGERFDLRAFHDLVLGGGALPLSVLDDIVTEWVRKGGASD</sequence>
<dbReference type="EMBL" id="NKYE01000002">
    <property type="protein sequence ID" value="OZM74528.1"/>
    <property type="molecule type" value="Genomic_DNA"/>
</dbReference>
<feature type="region of interest" description="Disordered" evidence="1">
    <location>
        <begin position="1"/>
        <end position="26"/>
    </location>
</feature>
<evidence type="ECO:0000313" key="3">
    <source>
        <dbReference type="Proteomes" id="UP000242444"/>
    </source>
</evidence>
<name>A0A263D938_9PSEU</name>
<gene>
    <name evidence="2" type="ORF">CFN78_05280</name>
</gene>
<evidence type="ECO:0000313" key="2">
    <source>
        <dbReference type="EMBL" id="OZM74528.1"/>
    </source>
</evidence>
<dbReference type="InParanoid" id="A0A263D938"/>
<accession>A0A263D938</accession>
<dbReference type="PANTHER" id="PTHR33361">
    <property type="entry name" value="GLR0591 PROTEIN"/>
    <property type="match status" value="1"/>
</dbReference>
<keyword evidence="3" id="KW-1185">Reference proteome</keyword>
<feature type="compositionally biased region" description="Polar residues" evidence="1">
    <location>
        <begin position="1"/>
        <end position="10"/>
    </location>
</feature>
<dbReference type="InterPro" id="IPR010281">
    <property type="entry name" value="DUF885"/>
</dbReference>
<organism evidence="2 3">
    <name type="scientific">Amycolatopsis antarctica</name>
    <dbReference type="NCBI Taxonomy" id="1854586"/>
    <lineage>
        <taxon>Bacteria</taxon>
        <taxon>Bacillati</taxon>
        <taxon>Actinomycetota</taxon>
        <taxon>Actinomycetes</taxon>
        <taxon>Pseudonocardiales</taxon>
        <taxon>Pseudonocardiaceae</taxon>
        <taxon>Amycolatopsis</taxon>
    </lineage>
</organism>
<dbReference type="AlphaFoldDB" id="A0A263D938"/>
<protein>
    <submittedName>
        <fullName evidence="2">DUF885 domain-containing protein</fullName>
    </submittedName>
</protein>